<dbReference type="AlphaFoldDB" id="A0A7Z0IVS6"/>
<protein>
    <submittedName>
        <fullName evidence="2">Uncharacterized protein</fullName>
    </submittedName>
</protein>
<dbReference type="Proteomes" id="UP000564496">
    <property type="component" value="Unassembled WGS sequence"/>
</dbReference>
<evidence type="ECO:0000313" key="3">
    <source>
        <dbReference type="Proteomes" id="UP000564496"/>
    </source>
</evidence>
<organism evidence="2 3">
    <name type="scientific">Nocardioides panzhihuensis</name>
    <dbReference type="NCBI Taxonomy" id="860243"/>
    <lineage>
        <taxon>Bacteria</taxon>
        <taxon>Bacillati</taxon>
        <taxon>Actinomycetota</taxon>
        <taxon>Actinomycetes</taxon>
        <taxon>Propionibacteriales</taxon>
        <taxon>Nocardioidaceae</taxon>
        <taxon>Nocardioides</taxon>
    </lineage>
</organism>
<proteinExistence type="predicted"/>
<evidence type="ECO:0000256" key="1">
    <source>
        <dbReference type="SAM" id="MobiDB-lite"/>
    </source>
</evidence>
<feature type="region of interest" description="Disordered" evidence="1">
    <location>
        <begin position="63"/>
        <end position="89"/>
    </location>
</feature>
<sequence length="422" mass="45137">MTGIPERSLRPHVKARREAELMQAISQESRTKKWMMPVAAAAAVAVMAAGGVVVAQGTSLLRGDEQAAGPPEKSGETSAKPSPVPDRVVAPVKAPGGDVMDLWPAAFNGFGGSWSRDLPVLQKYRDVLAEHLDPTGQHLDKTVSNAQGGEAHSGRTIGTKLGWSVEDEDGLGMVQLAVGSSWDGVGLLCEDPSWTCEDVDHPGVKVARVATTHDGARIYAVERSDGTVVAITLASLFGNNSSIPVSGIDLGQKKALAAAADPRLIVPELDVPPAVDAKELGRIARKTLVPPGTPAKWFDGMPSRFDHEAYVALTDVKKDTDGYSGGEPGLVEVRLEETLNPIQMDKACRRADYKRCIIRTVDGNEVFIGLGKKRRWMGKPADPVNLVVFQGPVYTVSVYGDATIPVDRAVDFVLDQRWQPKG</sequence>
<dbReference type="RefSeq" id="WP_179661182.1">
    <property type="nucleotide sequence ID" value="NZ_JACBZR010000001.1"/>
</dbReference>
<gene>
    <name evidence="2" type="ORF">BJ988_005726</name>
</gene>
<accession>A0A7Z0IVS6</accession>
<name>A0A7Z0IVS6_9ACTN</name>
<reference evidence="2 3" key="1">
    <citation type="submission" date="2020-07" db="EMBL/GenBank/DDBJ databases">
        <title>Sequencing the genomes of 1000 actinobacteria strains.</title>
        <authorList>
            <person name="Klenk H.-P."/>
        </authorList>
    </citation>
    <scope>NUCLEOTIDE SEQUENCE [LARGE SCALE GENOMIC DNA]</scope>
    <source>
        <strain evidence="2 3">DSM 26487</strain>
    </source>
</reference>
<keyword evidence="3" id="KW-1185">Reference proteome</keyword>
<evidence type="ECO:0000313" key="2">
    <source>
        <dbReference type="EMBL" id="NYI81078.1"/>
    </source>
</evidence>
<dbReference type="EMBL" id="JACBZR010000001">
    <property type="protein sequence ID" value="NYI81078.1"/>
    <property type="molecule type" value="Genomic_DNA"/>
</dbReference>
<comment type="caution">
    <text evidence="2">The sequence shown here is derived from an EMBL/GenBank/DDBJ whole genome shotgun (WGS) entry which is preliminary data.</text>
</comment>